<sequence>MDSMEVARARADTLKRALHEKAREQVGTQVALNDALLGLGALAVVAGVSSAHRDVYTGLALAGGTGYLYSVQNVPKSRLDAYQSGIGAVNCAVQAVLPLQVGSAELREIIAAARNVERTLPTLASKLAAAKRVYAVEAVLSEALSNEVRDQLQSASDAYAAALAALSDAALLPSQVALAAGQLKGTLETIDAQVNRLVSSTVADPAATTRAIADLAQIAGKFAPGLGVDKLVSTRLAARGSAQSTATGSVGVSTALSMALNDLSIARAELQASYLPLAARLAPFKGHTSTETLKACGVSDAVIAIRVEPEEVIFSTGIDEVQSRVIRVQGGAKPYVARFLESPTRGLEVISPLPGDSTVEIRASKNIAASFDLSVLVMDASSGGQSKIVKVRVEAPTQKKADQPSSDESAKVAAEKAKADAVALAAELSKMATALAKLPKDQDFAPVNSTHKFRFISAQVIGATLNVTMTCVPGTGPKDTRAAIQKAIVAFAEANSALVTSTEMRLQQRISPKGVAACAA</sequence>
<keyword evidence="2" id="KW-1185">Reference proteome</keyword>
<organism evidence="1 2">
    <name type="scientific">Acidovorax benzenivorans</name>
    <dbReference type="NCBI Taxonomy" id="2987520"/>
    <lineage>
        <taxon>Bacteria</taxon>
        <taxon>Pseudomonadati</taxon>
        <taxon>Pseudomonadota</taxon>
        <taxon>Betaproteobacteria</taxon>
        <taxon>Burkholderiales</taxon>
        <taxon>Comamonadaceae</taxon>
        <taxon>Acidovorax</taxon>
    </lineage>
</organism>
<protein>
    <submittedName>
        <fullName evidence="1">Uncharacterized protein</fullName>
    </submittedName>
</protein>
<gene>
    <name evidence="1" type="ORF">OIN59_21285</name>
</gene>
<accession>A0ABT5S2T3</accession>
<reference evidence="1" key="1">
    <citation type="submission" date="2022-10" db="EMBL/GenBank/DDBJ databases">
        <title>Description of microaerobic benzene degrading bacteria.</title>
        <authorList>
            <person name="Bedics A."/>
            <person name="Tancsics A."/>
            <person name="Banerjee S."/>
        </authorList>
    </citation>
    <scope>NUCLEOTIDE SEQUENCE</scope>
    <source>
        <strain evidence="1">D2M1</strain>
    </source>
</reference>
<evidence type="ECO:0000313" key="1">
    <source>
        <dbReference type="EMBL" id="MDD2179980.1"/>
    </source>
</evidence>
<proteinExistence type="predicted"/>
<comment type="caution">
    <text evidence="1">The sequence shown here is derived from an EMBL/GenBank/DDBJ whole genome shotgun (WGS) entry which is preliminary data.</text>
</comment>
<dbReference type="EMBL" id="JAPCKI010000017">
    <property type="protein sequence ID" value="MDD2179980.1"/>
    <property type="molecule type" value="Genomic_DNA"/>
</dbReference>
<dbReference type="Proteomes" id="UP001148932">
    <property type="component" value="Unassembled WGS sequence"/>
</dbReference>
<dbReference type="RefSeq" id="WP_274113621.1">
    <property type="nucleotide sequence ID" value="NZ_JAPCKI010000017.1"/>
</dbReference>
<name>A0ABT5S2T3_9BURK</name>
<evidence type="ECO:0000313" key="2">
    <source>
        <dbReference type="Proteomes" id="UP001148932"/>
    </source>
</evidence>